<comment type="caution">
    <text evidence="11">The sequence shown here is derived from an EMBL/GenBank/DDBJ whole genome shotgun (WGS) entry which is preliminary data.</text>
</comment>
<evidence type="ECO:0000313" key="11">
    <source>
        <dbReference type="EMBL" id="TRZ00048.1"/>
    </source>
</evidence>
<dbReference type="PANTHER" id="PTHR24252">
    <property type="entry name" value="ACROSIN-RELATED"/>
    <property type="match status" value="1"/>
</dbReference>
<dbReference type="GO" id="GO:0006508">
    <property type="term" value="P:proteolysis"/>
    <property type="evidence" value="ECO:0007669"/>
    <property type="project" value="UniProtKB-KW"/>
</dbReference>
<evidence type="ECO:0000256" key="9">
    <source>
        <dbReference type="SAM" id="Phobius"/>
    </source>
</evidence>
<dbReference type="OrthoDB" id="6339452at2759"/>
<keyword evidence="5 8" id="KW-0378">Hydrolase</keyword>
<dbReference type="InterPro" id="IPR001314">
    <property type="entry name" value="Peptidase_S1A"/>
</dbReference>
<dbReference type="AlphaFoldDB" id="A0A553RCZ1"/>
<dbReference type="InterPro" id="IPR009003">
    <property type="entry name" value="Peptidase_S1_PA"/>
</dbReference>
<organism evidence="11 12">
    <name type="scientific">Danionella cerebrum</name>
    <dbReference type="NCBI Taxonomy" id="2873325"/>
    <lineage>
        <taxon>Eukaryota</taxon>
        <taxon>Metazoa</taxon>
        <taxon>Chordata</taxon>
        <taxon>Craniata</taxon>
        <taxon>Vertebrata</taxon>
        <taxon>Euteleostomi</taxon>
        <taxon>Actinopterygii</taxon>
        <taxon>Neopterygii</taxon>
        <taxon>Teleostei</taxon>
        <taxon>Ostariophysi</taxon>
        <taxon>Cypriniformes</taxon>
        <taxon>Danionidae</taxon>
        <taxon>Danioninae</taxon>
        <taxon>Danionella</taxon>
    </lineage>
</organism>
<keyword evidence="9" id="KW-0472">Membrane</keyword>
<dbReference type="InterPro" id="IPR033116">
    <property type="entry name" value="TRYPSIN_SER"/>
</dbReference>
<keyword evidence="7" id="KW-1015">Disulfide bond</keyword>
<keyword evidence="4 8" id="KW-0645">Protease</keyword>
<dbReference type="PROSITE" id="PS50240">
    <property type="entry name" value="TRYPSIN_DOM"/>
    <property type="match status" value="1"/>
</dbReference>
<evidence type="ECO:0000256" key="1">
    <source>
        <dbReference type="ARBA" id="ARBA00001656"/>
    </source>
</evidence>
<reference evidence="11 12" key="1">
    <citation type="journal article" date="2019" name="Sci. Data">
        <title>Hybrid genome assembly and annotation of Danionella translucida.</title>
        <authorList>
            <person name="Kadobianskyi M."/>
            <person name="Schulze L."/>
            <person name="Schuelke M."/>
            <person name="Judkewitz B."/>
        </authorList>
    </citation>
    <scope>NUCLEOTIDE SEQUENCE [LARGE SCALE GENOMIC DNA]</scope>
    <source>
        <strain evidence="11 12">Bolton</strain>
    </source>
</reference>
<protein>
    <recommendedName>
        <fullName evidence="3">Acrosin</fullName>
        <ecNumber evidence="2">3.4.21.10</ecNumber>
    </recommendedName>
</protein>
<evidence type="ECO:0000256" key="7">
    <source>
        <dbReference type="ARBA" id="ARBA00023157"/>
    </source>
</evidence>
<proteinExistence type="predicted"/>
<evidence type="ECO:0000256" key="2">
    <source>
        <dbReference type="ARBA" id="ARBA00012050"/>
    </source>
</evidence>
<accession>A0A553RCZ1</accession>
<dbReference type="FunFam" id="2.40.10.10:FF:000003">
    <property type="entry name" value="Transmembrane serine protease 3"/>
    <property type="match status" value="1"/>
</dbReference>
<sequence length="307" mass="34642">MQIKRTITIYNMQYLVQRTCLRFKGCGQRTLVGPPRKSRISGGHAAPEGAWPWQVSIQQSFRHLCGGSIISHTWIITASHCFVKNCNIARLLVVAGVNSRFKLGRGVQYRLVQEVILHENFNRFYYDNDVALIQLRRPLHFTSHVQPLCTMRNETDETRLRFSSCFITGWGSSVPEGLLFNSLQEAEVELIDTSVCNQRSWYNGHVSENMICAGFHQGGVDTCQGDSGGPLQCYSQDMERFYLYGVTSHGDECALPKKPGIYARASRYTNWLTQAQTKVGSACTAANLCIFLLISALSFSVWMDLMM</sequence>
<dbReference type="Proteomes" id="UP000316079">
    <property type="component" value="Unassembled WGS sequence"/>
</dbReference>
<dbReference type="InterPro" id="IPR018114">
    <property type="entry name" value="TRYPSIN_HIS"/>
</dbReference>
<keyword evidence="12" id="KW-1185">Reference proteome</keyword>
<dbReference type="InterPro" id="IPR001254">
    <property type="entry name" value="Trypsin_dom"/>
</dbReference>
<evidence type="ECO:0000256" key="8">
    <source>
        <dbReference type="RuleBase" id="RU363034"/>
    </source>
</evidence>
<evidence type="ECO:0000256" key="3">
    <source>
        <dbReference type="ARBA" id="ARBA00017161"/>
    </source>
</evidence>
<keyword evidence="9" id="KW-0812">Transmembrane</keyword>
<dbReference type="STRING" id="623744.A0A553RCZ1"/>
<name>A0A553RCZ1_9TELE</name>
<dbReference type="Pfam" id="PF00089">
    <property type="entry name" value="Trypsin"/>
    <property type="match status" value="1"/>
</dbReference>
<feature type="domain" description="Peptidase S1" evidence="10">
    <location>
        <begin position="40"/>
        <end position="277"/>
    </location>
</feature>
<evidence type="ECO:0000256" key="5">
    <source>
        <dbReference type="ARBA" id="ARBA00022801"/>
    </source>
</evidence>
<dbReference type="PROSITE" id="PS00134">
    <property type="entry name" value="TRYPSIN_HIS"/>
    <property type="match status" value="1"/>
</dbReference>
<keyword evidence="9" id="KW-1133">Transmembrane helix</keyword>
<dbReference type="EC" id="3.4.21.10" evidence="2"/>
<dbReference type="CDD" id="cd00190">
    <property type="entry name" value="Tryp_SPc"/>
    <property type="match status" value="1"/>
</dbReference>
<dbReference type="EMBL" id="SRMA01024841">
    <property type="protein sequence ID" value="TRZ00048.1"/>
    <property type="molecule type" value="Genomic_DNA"/>
</dbReference>
<dbReference type="InterPro" id="IPR043504">
    <property type="entry name" value="Peptidase_S1_PA_chymotrypsin"/>
</dbReference>
<evidence type="ECO:0000259" key="10">
    <source>
        <dbReference type="PROSITE" id="PS50240"/>
    </source>
</evidence>
<dbReference type="PROSITE" id="PS00135">
    <property type="entry name" value="TRYPSIN_SER"/>
    <property type="match status" value="1"/>
</dbReference>
<dbReference type="PANTHER" id="PTHR24252:SF8">
    <property type="entry name" value="ACROSIN"/>
    <property type="match status" value="1"/>
</dbReference>
<comment type="catalytic activity">
    <reaction evidence="1">
        <text>Preferential cleavage: Arg-|-Xaa, Lys-|-Xaa.</text>
        <dbReference type="EC" id="3.4.21.10"/>
    </reaction>
</comment>
<dbReference type="Gene3D" id="2.40.10.10">
    <property type="entry name" value="Trypsin-like serine proteases"/>
    <property type="match status" value="1"/>
</dbReference>
<feature type="transmembrane region" description="Helical" evidence="9">
    <location>
        <begin position="285"/>
        <end position="305"/>
    </location>
</feature>
<gene>
    <name evidence="11" type="ORF">DNTS_033590</name>
</gene>
<dbReference type="GO" id="GO:0004252">
    <property type="term" value="F:serine-type endopeptidase activity"/>
    <property type="evidence" value="ECO:0007669"/>
    <property type="project" value="InterPro"/>
</dbReference>
<evidence type="ECO:0000256" key="4">
    <source>
        <dbReference type="ARBA" id="ARBA00022670"/>
    </source>
</evidence>
<evidence type="ECO:0000256" key="6">
    <source>
        <dbReference type="ARBA" id="ARBA00022825"/>
    </source>
</evidence>
<dbReference type="SUPFAM" id="SSF50494">
    <property type="entry name" value="Trypsin-like serine proteases"/>
    <property type="match status" value="1"/>
</dbReference>
<dbReference type="PRINTS" id="PR00722">
    <property type="entry name" value="CHYMOTRYPSIN"/>
</dbReference>
<keyword evidence="6 8" id="KW-0720">Serine protease</keyword>
<evidence type="ECO:0000313" key="12">
    <source>
        <dbReference type="Proteomes" id="UP000316079"/>
    </source>
</evidence>
<dbReference type="SMART" id="SM00020">
    <property type="entry name" value="Tryp_SPc"/>
    <property type="match status" value="1"/>
</dbReference>